<keyword evidence="2" id="KW-0808">Transferase</keyword>
<protein>
    <submittedName>
        <fullName evidence="2">Putative reverse transcriptase zinc-binding domain-containing protein</fullName>
    </submittedName>
</protein>
<organism evidence="2 3">
    <name type="scientific">Medicago truncatula</name>
    <name type="common">Barrel medic</name>
    <name type="synonym">Medicago tribuloides</name>
    <dbReference type="NCBI Taxonomy" id="3880"/>
    <lineage>
        <taxon>Eukaryota</taxon>
        <taxon>Viridiplantae</taxon>
        <taxon>Streptophyta</taxon>
        <taxon>Embryophyta</taxon>
        <taxon>Tracheophyta</taxon>
        <taxon>Spermatophyta</taxon>
        <taxon>Magnoliopsida</taxon>
        <taxon>eudicotyledons</taxon>
        <taxon>Gunneridae</taxon>
        <taxon>Pentapetalae</taxon>
        <taxon>rosids</taxon>
        <taxon>fabids</taxon>
        <taxon>Fabales</taxon>
        <taxon>Fabaceae</taxon>
        <taxon>Papilionoideae</taxon>
        <taxon>50 kb inversion clade</taxon>
        <taxon>NPAAA clade</taxon>
        <taxon>Hologalegina</taxon>
        <taxon>IRL clade</taxon>
        <taxon>Trifolieae</taxon>
        <taxon>Medicago</taxon>
    </lineage>
</organism>
<keyword evidence="2" id="KW-0695">RNA-directed DNA polymerase</keyword>
<dbReference type="Pfam" id="PF13966">
    <property type="entry name" value="zf-RVT"/>
    <property type="match status" value="1"/>
</dbReference>
<dbReference type="Proteomes" id="UP000265566">
    <property type="component" value="Chromosome 3"/>
</dbReference>
<evidence type="ECO:0000313" key="3">
    <source>
        <dbReference type="Proteomes" id="UP000265566"/>
    </source>
</evidence>
<dbReference type="Gramene" id="rna18014">
    <property type="protein sequence ID" value="RHN69534.1"/>
    <property type="gene ID" value="gene18014"/>
</dbReference>
<gene>
    <name evidence="2" type="ORF">MtrunA17_Chr3g0125751</name>
</gene>
<dbReference type="GO" id="GO:0003964">
    <property type="term" value="F:RNA-directed DNA polymerase activity"/>
    <property type="evidence" value="ECO:0007669"/>
    <property type="project" value="UniProtKB-KW"/>
</dbReference>
<comment type="caution">
    <text evidence="2">The sequence shown here is derived from an EMBL/GenBank/DDBJ whole genome shotgun (WGS) entry which is preliminary data.</text>
</comment>
<keyword evidence="2" id="KW-0548">Nucleotidyltransferase</keyword>
<reference evidence="3" key="1">
    <citation type="journal article" date="2018" name="Nat. Plants">
        <title>Whole-genome landscape of Medicago truncatula symbiotic genes.</title>
        <authorList>
            <person name="Pecrix Y."/>
            <person name="Staton S.E."/>
            <person name="Sallet E."/>
            <person name="Lelandais-Briere C."/>
            <person name="Moreau S."/>
            <person name="Carrere S."/>
            <person name="Blein T."/>
            <person name="Jardinaud M.F."/>
            <person name="Latrasse D."/>
            <person name="Zouine M."/>
            <person name="Zahm M."/>
            <person name="Kreplak J."/>
            <person name="Mayjonade B."/>
            <person name="Satge C."/>
            <person name="Perez M."/>
            <person name="Cauet S."/>
            <person name="Marande W."/>
            <person name="Chantry-Darmon C."/>
            <person name="Lopez-Roques C."/>
            <person name="Bouchez O."/>
            <person name="Berard A."/>
            <person name="Debelle F."/>
            <person name="Munos S."/>
            <person name="Bendahmane A."/>
            <person name="Berges H."/>
            <person name="Niebel A."/>
            <person name="Buitink J."/>
            <person name="Frugier F."/>
            <person name="Benhamed M."/>
            <person name="Crespi M."/>
            <person name="Gouzy J."/>
            <person name="Gamas P."/>
        </authorList>
    </citation>
    <scope>NUCLEOTIDE SEQUENCE [LARGE SCALE GENOMIC DNA]</scope>
    <source>
        <strain evidence="3">cv. Jemalong A17</strain>
    </source>
</reference>
<dbReference type="AlphaFoldDB" id="A0A396IYM7"/>
<dbReference type="EMBL" id="PSQE01000003">
    <property type="protein sequence ID" value="RHN69534.1"/>
    <property type="molecule type" value="Genomic_DNA"/>
</dbReference>
<proteinExistence type="predicted"/>
<feature type="domain" description="Reverse transcriptase zinc-binding" evidence="1">
    <location>
        <begin position="11"/>
        <end position="71"/>
    </location>
</feature>
<name>A0A396IYM7_MEDTR</name>
<evidence type="ECO:0000259" key="1">
    <source>
        <dbReference type="Pfam" id="PF13966"/>
    </source>
</evidence>
<accession>A0A396IYM7</accession>
<evidence type="ECO:0000313" key="2">
    <source>
        <dbReference type="EMBL" id="RHN69534.1"/>
    </source>
</evidence>
<sequence length="72" mass="8278">MMSSVNIVAADHSNAIWNNEVPLNVSLFAWRLLRNRLPTTNNLIRRHILHHNAQLCVGGYDVMEDIDHLFLS</sequence>
<dbReference type="InterPro" id="IPR026960">
    <property type="entry name" value="RVT-Znf"/>
</dbReference>